<proteinExistence type="inferred from homology"/>
<gene>
    <name evidence="11" type="primary">tig</name>
    <name evidence="15" type="ORF">FYJ24_07280</name>
</gene>
<accession>A0A6N7W8U4</accession>
<feature type="domain" description="PPIase FKBP-type" evidence="12">
    <location>
        <begin position="163"/>
        <end position="221"/>
    </location>
</feature>
<dbReference type="InterPro" id="IPR008881">
    <property type="entry name" value="Trigger_fac_ribosome-bd_bac"/>
</dbReference>
<dbReference type="Gene3D" id="1.10.3120.10">
    <property type="entry name" value="Trigger factor, C-terminal domain"/>
    <property type="match status" value="1"/>
</dbReference>
<dbReference type="InterPro" id="IPR027304">
    <property type="entry name" value="Trigger_fact/SurA_dom_sf"/>
</dbReference>
<evidence type="ECO:0000256" key="4">
    <source>
        <dbReference type="ARBA" id="ARBA00016902"/>
    </source>
</evidence>
<comment type="function">
    <text evidence="11">Involved in protein export. Acts as a chaperone by maintaining the newly synthesized protein in an open conformation. Functions as a peptidyl-prolyl cis-trans isomerase.</text>
</comment>
<dbReference type="InterPro" id="IPR008880">
    <property type="entry name" value="Trigger_fac_C"/>
</dbReference>
<dbReference type="Pfam" id="PF00254">
    <property type="entry name" value="FKBP_C"/>
    <property type="match status" value="1"/>
</dbReference>
<protein>
    <recommendedName>
        <fullName evidence="4 11">Trigger factor</fullName>
        <shortName evidence="11">TF</shortName>
        <ecNumber evidence="3 11">5.2.1.8</ecNumber>
    </recommendedName>
    <alternativeName>
        <fullName evidence="10 11">PPIase</fullName>
    </alternativeName>
</protein>
<dbReference type="Gene3D" id="3.10.50.40">
    <property type="match status" value="1"/>
</dbReference>
<comment type="similarity">
    <text evidence="2 11">Belongs to the FKBP-type PPIase family. Tig subfamily.</text>
</comment>
<dbReference type="HAMAP" id="MF_00303">
    <property type="entry name" value="Trigger_factor_Tig"/>
    <property type="match status" value="1"/>
</dbReference>
<evidence type="ECO:0000256" key="10">
    <source>
        <dbReference type="ARBA" id="ARBA00029986"/>
    </source>
</evidence>
<dbReference type="PANTHER" id="PTHR30560:SF3">
    <property type="entry name" value="TRIGGER FACTOR-LIKE PROTEIN TIG, CHLOROPLASTIC"/>
    <property type="match status" value="1"/>
</dbReference>
<evidence type="ECO:0000256" key="8">
    <source>
        <dbReference type="ARBA" id="ARBA00023235"/>
    </source>
</evidence>
<evidence type="ECO:0000256" key="1">
    <source>
        <dbReference type="ARBA" id="ARBA00000971"/>
    </source>
</evidence>
<dbReference type="Pfam" id="PF05698">
    <property type="entry name" value="Trigger_C"/>
    <property type="match status" value="1"/>
</dbReference>
<dbReference type="InterPro" id="IPR005215">
    <property type="entry name" value="Trig_fac"/>
</dbReference>
<evidence type="ECO:0000256" key="9">
    <source>
        <dbReference type="ARBA" id="ARBA00023306"/>
    </source>
</evidence>
<feature type="domain" description="Trigger factor ribosome-binding bacterial" evidence="13">
    <location>
        <begin position="1"/>
        <end position="150"/>
    </location>
</feature>
<dbReference type="EC" id="5.2.1.8" evidence="3 11"/>
<evidence type="ECO:0000256" key="3">
    <source>
        <dbReference type="ARBA" id="ARBA00013194"/>
    </source>
</evidence>
<sequence length="433" mass="47830">MKSTVETVEPTRAKLTVEVDYDELKPHMDAAYKDIAGQVEIPGFRKGKVPPRIIDQRFGRGAVIEQVVNESLPGYYGDALQENELRPMAQPQIDVVEVPATEGEPGGVLKFTAEVDVVPAFELPSLEDITVEVEATEVSDEAIQEELDQLRGRFATLKTLERPAEDGDYLSLDLSVDVNGKNIDSLSDVSYELGSGTMLDGMDEALRGKSAGDEVVFVAPIKGGEYAGEDGDVTAKVLSVKERELPEVDEDFVQMVSEFDTIEELTEDLKKQVATRTKSDQALAARNALLEKLIAETEILLPEAPVAAEVDERVDENTTDEERKELREKIEGEIRQQIFLDTLAAKQEVKIAQQELIDFMLHTSQTFGIDPNQLFSDQNQIQGMMGELARTKALVSVLRNTKVVDTNGEEVDISEFTRDPAEDVEVVTDPEGE</sequence>
<dbReference type="InterPro" id="IPR037041">
    <property type="entry name" value="Trigger_fac_C_sf"/>
</dbReference>
<dbReference type="SUPFAM" id="SSF102735">
    <property type="entry name" value="Trigger factor ribosome-binding domain"/>
    <property type="match status" value="1"/>
</dbReference>
<evidence type="ECO:0000256" key="6">
    <source>
        <dbReference type="ARBA" id="ARBA00023110"/>
    </source>
</evidence>
<keyword evidence="11" id="KW-0963">Cytoplasm</keyword>
<evidence type="ECO:0000259" key="12">
    <source>
        <dbReference type="Pfam" id="PF00254"/>
    </source>
</evidence>
<evidence type="ECO:0000259" key="14">
    <source>
        <dbReference type="Pfam" id="PF05698"/>
    </source>
</evidence>
<dbReference type="EMBL" id="VULO01000008">
    <property type="protein sequence ID" value="MSS84568.1"/>
    <property type="molecule type" value="Genomic_DNA"/>
</dbReference>
<dbReference type="InterPro" id="IPR001179">
    <property type="entry name" value="PPIase_FKBP_dom"/>
</dbReference>
<dbReference type="GO" id="GO:0044183">
    <property type="term" value="F:protein folding chaperone"/>
    <property type="evidence" value="ECO:0007669"/>
    <property type="project" value="TreeGrafter"/>
</dbReference>
<reference evidence="15 16" key="1">
    <citation type="submission" date="2019-08" db="EMBL/GenBank/DDBJ databases">
        <title>In-depth cultivation of the pig gut microbiome towards novel bacterial diversity and tailored functional studies.</title>
        <authorList>
            <person name="Wylensek D."/>
            <person name="Hitch T.C.A."/>
            <person name="Clavel T."/>
        </authorList>
    </citation>
    <scope>NUCLEOTIDE SEQUENCE [LARGE SCALE GENOMIC DNA]</scope>
    <source>
        <strain evidence="15 16">WB03_NA08</strain>
    </source>
</reference>
<evidence type="ECO:0000256" key="5">
    <source>
        <dbReference type="ARBA" id="ARBA00022618"/>
    </source>
</evidence>
<keyword evidence="8 11" id="KW-0413">Isomerase</keyword>
<keyword evidence="7 11" id="KW-0143">Chaperone</keyword>
<comment type="subcellular location">
    <subcellularLocation>
        <location evidence="11">Cytoplasm</location>
    </subcellularLocation>
    <text evidence="11">About half TF is bound to the ribosome near the polypeptide exit tunnel while the other half is free in the cytoplasm.</text>
</comment>
<comment type="caution">
    <text evidence="15">The sequence shown here is derived from an EMBL/GenBank/DDBJ whole genome shotgun (WGS) entry which is preliminary data.</text>
</comment>
<keyword evidence="5 11" id="KW-0132">Cell division</keyword>
<evidence type="ECO:0000313" key="15">
    <source>
        <dbReference type="EMBL" id="MSS84568.1"/>
    </source>
</evidence>
<evidence type="ECO:0000259" key="13">
    <source>
        <dbReference type="Pfam" id="PF05697"/>
    </source>
</evidence>
<keyword evidence="9 11" id="KW-0131">Cell cycle</keyword>
<evidence type="ECO:0000256" key="7">
    <source>
        <dbReference type="ARBA" id="ARBA00023186"/>
    </source>
</evidence>
<keyword evidence="6 11" id="KW-0697">Rotamase</keyword>
<dbReference type="NCBIfam" id="TIGR00115">
    <property type="entry name" value="tig"/>
    <property type="match status" value="1"/>
</dbReference>
<organism evidence="15 16">
    <name type="scientific">Scrofimicrobium canadense</name>
    <dbReference type="NCBI Taxonomy" id="2652290"/>
    <lineage>
        <taxon>Bacteria</taxon>
        <taxon>Bacillati</taxon>
        <taxon>Actinomycetota</taxon>
        <taxon>Actinomycetes</taxon>
        <taxon>Actinomycetales</taxon>
        <taxon>Actinomycetaceae</taxon>
        <taxon>Scrofimicrobium</taxon>
    </lineage>
</organism>
<dbReference type="RefSeq" id="WP_154545059.1">
    <property type="nucleotide sequence ID" value="NZ_VULO01000008.1"/>
</dbReference>
<evidence type="ECO:0000256" key="2">
    <source>
        <dbReference type="ARBA" id="ARBA00005464"/>
    </source>
</evidence>
<keyword evidence="16" id="KW-1185">Reference proteome</keyword>
<name>A0A6N7W8U4_9ACTO</name>
<dbReference type="GO" id="GO:0051083">
    <property type="term" value="P:'de novo' cotranslational protein folding"/>
    <property type="evidence" value="ECO:0007669"/>
    <property type="project" value="TreeGrafter"/>
</dbReference>
<comment type="domain">
    <text evidence="11">Consists of 3 domains; the N-terminus binds the ribosome, the middle domain has PPIase activity, while the C-terminus has intrinsic chaperone activity on its own.</text>
</comment>
<dbReference type="Pfam" id="PF05697">
    <property type="entry name" value="Trigger_N"/>
    <property type="match status" value="1"/>
</dbReference>
<dbReference type="PIRSF" id="PIRSF003095">
    <property type="entry name" value="Trigger_factor"/>
    <property type="match status" value="1"/>
</dbReference>
<dbReference type="GO" id="GO:0043335">
    <property type="term" value="P:protein unfolding"/>
    <property type="evidence" value="ECO:0007669"/>
    <property type="project" value="TreeGrafter"/>
</dbReference>
<dbReference type="GO" id="GO:0015031">
    <property type="term" value="P:protein transport"/>
    <property type="evidence" value="ECO:0007669"/>
    <property type="project" value="UniProtKB-UniRule"/>
</dbReference>
<dbReference type="GO" id="GO:0043022">
    <property type="term" value="F:ribosome binding"/>
    <property type="evidence" value="ECO:0007669"/>
    <property type="project" value="TreeGrafter"/>
</dbReference>
<dbReference type="GO" id="GO:0005737">
    <property type="term" value="C:cytoplasm"/>
    <property type="evidence" value="ECO:0007669"/>
    <property type="project" value="UniProtKB-SubCell"/>
</dbReference>
<dbReference type="InterPro" id="IPR036611">
    <property type="entry name" value="Trigger_fac_ribosome-bd_sf"/>
</dbReference>
<dbReference type="GO" id="GO:0003755">
    <property type="term" value="F:peptidyl-prolyl cis-trans isomerase activity"/>
    <property type="evidence" value="ECO:0007669"/>
    <property type="project" value="UniProtKB-UniRule"/>
</dbReference>
<evidence type="ECO:0000256" key="11">
    <source>
        <dbReference type="HAMAP-Rule" id="MF_00303"/>
    </source>
</evidence>
<dbReference type="SUPFAM" id="SSF54534">
    <property type="entry name" value="FKBP-like"/>
    <property type="match status" value="1"/>
</dbReference>
<dbReference type="PANTHER" id="PTHR30560">
    <property type="entry name" value="TRIGGER FACTOR CHAPERONE AND PEPTIDYL-PROLYL CIS/TRANS ISOMERASE"/>
    <property type="match status" value="1"/>
</dbReference>
<dbReference type="GO" id="GO:0051301">
    <property type="term" value="P:cell division"/>
    <property type="evidence" value="ECO:0007669"/>
    <property type="project" value="UniProtKB-KW"/>
</dbReference>
<dbReference type="Proteomes" id="UP000470875">
    <property type="component" value="Unassembled WGS sequence"/>
</dbReference>
<feature type="domain" description="Trigger factor C-terminal" evidence="14">
    <location>
        <begin position="261"/>
        <end position="394"/>
    </location>
</feature>
<comment type="catalytic activity">
    <reaction evidence="1 11">
        <text>[protein]-peptidylproline (omega=180) = [protein]-peptidylproline (omega=0)</text>
        <dbReference type="Rhea" id="RHEA:16237"/>
        <dbReference type="Rhea" id="RHEA-COMP:10747"/>
        <dbReference type="Rhea" id="RHEA-COMP:10748"/>
        <dbReference type="ChEBI" id="CHEBI:83833"/>
        <dbReference type="ChEBI" id="CHEBI:83834"/>
        <dbReference type="EC" id="5.2.1.8"/>
    </reaction>
</comment>
<dbReference type="AlphaFoldDB" id="A0A6N7W8U4"/>
<dbReference type="InterPro" id="IPR046357">
    <property type="entry name" value="PPIase_dom_sf"/>
</dbReference>
<evidence type="ECO:0000313" key="16">
    <source>
        <dbReference type="Proteomes" id="UP000470875"/>
    </source>
</evidence>
<dbReference type="Gene3D" id="3.30.70.1050">
    <property type="entry name" value="Trigger factor ribosome-binding domain"/>
    <property type="match status" value="1"/>
</dbReference>
<dbReference type="SUPFAM" id="SSF109998">
    <property type="entry name" value="Triger factor/SurA peptide-binding domain-like"/>
    <property type="match status" value="1"/>
</dbReference>